<name>A0ABY8VEQ3_9CORY</name>
<evidence type="ECO:0000313" key="2">
    <source>
        <dbReference type="EMBL" id="WIM68130.1"/>
    </source>
</evidence>
<dbReference type="Pfam" id="PF05108">
    <property type="entry name" value="T7SS_ESX1_EccB"/>
    <property type="match status" value="2"/>
</dbReference>
<dbReference type="InterPro" id="IPR044857">
    <property type="entry name" value="T7SS_EccB_R1"/>
</dbReference>
<reference evidence="2 3" key="1">
    <citation type="submission" date="2023-05" db="EMBL/GenBank/DDBJ databases">
        <title>Corynebacterium suedekumii sp. nov. and Corynebacterium breve sp. nov. isolated from raw cow's milk.</title>
        <authorList>
            <person name="Baer M.K."/>
            <person name="Mehl L."/>
            <person name="Hellmuth R."/>
            <person name="Marke G."/>
            <person name="Lipski A."/>
        </authorList>
    </citation>
    <scope>NUCLEOTIDE SEQUENCE [LARGE SCALE GENOMIC DNA]</scope>
    <source>
        <strain evidence="2 3">R4</strain>
    </source>
</reference>
<protein>
    <submittedName>
        <fullName evidence="2">Type VII secretion protein EccB</fullName>
    </submittedName>
</protein>
<keyword evidence="3" id="KW-1185">Reference proteome</keyword>
<dbReference type="Gene3D" id="3.30.2390.20">
    <property type="entry name" value="Type VII secretion system EccB, repeat 1 domain"/>
    <property type="match status" value="1"/>
</dbReference>
<evidence type="ECO:0000313" key="3">
    <source>
        <dbReference type="Proteomes" id="UP001225598"/>
    </source>
</evidence>
<dbReference type="PANTHER" id="PTHR40765:SF2">
    <property type="entry name" value="ESX-2 SECRETION SYSTEM ATPASE ECCB2"/>
    <property type="match status" value="1"/>
</dbReference>
<organism evidence="2 3">
    <name type="scientific">Corynebacterium breve</name>
    <dbReference type="NCBI Taxonomy" id="3049799"/>
    <lineage>
        <taxon>Bacteria</taxon>
        <taxon>Bacillati</taxon>
        <taxon>Actinomycetota</taxon>
        <taxon>Actinomycetes</taxon>
        <taxon>Mycobacteriales</taxon>
        <taxon>Corynebacteriaceae</taxon>
        <taxon>Corynebacterium</taxon>
    </lineage>
</organism>
<sequence length="411" mass="42668">MAGKLLPTTRAQVSGHKFLRRRVEHGLIFGDIRMIHDPLASRRRAAVLGLVATVLIAAVAGLLAWLNPNADPGDAPVVRSSQGALFVRVDGTLHPVTNLASARLVAGAPEIPARIGDETLANTARGVPVGIDTAPQFFAGEYSASAAWAVCQVDEKITVFAGPKVAVLGDDHGIVARVDDAEWLVTATGRAVLPSATDPEGRAIRRALGITPETPRWEPAGAVLSVLHERPPIALPQPVPEVLKTPNGSWALYPSGGVQALTDAQSDVLVAAGAGQREVSGGELAAYPDARDQGPLTLPETIPQFIDPGAEEVCATSEGFGAVGSSTSAEMELSGDSVATHLRGLADGAVGVDTGHGFHVVSESGIRHEVTGSDTFQVLGVQRVDAVAWPLLRLLPEGPALTHDAALKATY</sequence>
<evidence type="ECO:0000256" key="1">
    <source>
        <dbReference type="SAM" id="Phobius"/>
    </source>
</evidence>
<dbReference type="RefSeq" id="WP_284825477.1">
    <property type="nucleotide sequence ID" value="NZ_CP126969.1"/>
</dbReference>
<keyword evidence="1" id="KW-0472">Membrane</keyword>
<dbReference type="PANTHER" id="PTHR40765">
    <property type="entry name" value="ESX-2 SECRETION SYSTEM ATPASE ECCB2"/>
    <property type="match status" value="1"/>
</dbReference>
<keyword evidence="1" id="KW-1133">Transmembrane helix</keyword>
<accession>A0ABY8VEQ3</accession>
<keyword evidence="1" id="KW-0812">Transmembrane</keyword>
<proteinExistence type="predicted"/>
<gene>
    <name evidence="2" type="primary">eccB</name>
    <name evidence="2" type="ORF">QP027_01650</name>
</gene>
<dbReference type="InterPro" id="IPR007795">
    <property type="entry name" value="T7SS_EccB"/>
</dbReference>
<dbReference type="NCBIfam" id="TIGR03919">
    <property type="entry name" value="T7SS_EccB"/>
    <property type="match status" value="1"/>
</dbReference>
<dbReference type="EMBL" id="CP126969">
    <property type="protein sequence ID" value="WIM68130.1"/>
    <property type="molecule type" value="Genomic_DNA"/>
</dbReference>
<feature type="transmembrane region" description="Helical" evidence="1">
    <location>
        <begin position="45"/>
        <end position="66"/>
    </location>
</feature>
<dbReference type="Proteomes" id="UP001225598">
    <property type="component" value="Chromosome"/>
</dbReference>